<evidence type="ECO:0000256" key="2">
    <source>
        <dbReference type="ARBA" id="ARBA00022617"/>
    </source>
</evidence>
<name>A0A9X7VVN8_9BACL</name>
<evidence type="ECO:0000256" key="8">
    <source>
        <dbReference type="PIRSR" id="PIRSR000170-1"/>
    </source>
</evidence>
<dbReference type="Gene3D" id="1.20.1300.10">
    <property type="entry name" value="Fumarate reductase/succinate dehydrogenase, transmembrane subunit"/>
    <property type="match status" value="1"/>
</dbReference>
<proteinExistence type="predicted"/>
<keyword evidence="6 8" id="KW-0408">Iron</keyword>
<feature type="transmembrane region" description="Helical" evidence="9">
    <location>
        <begin position="124"/>
        <end position="147"/>
    </location>
</feature>
<feature type="binding site" description="axial binding residue" evidence="8">
    <location>
        <position position="143"/>
    </location>
    <ligand>
        <name>heme</name>
        <dbReference type="ChEBI" id="CHEBI:30413"/>
    </ligand>
    <ligandPart>
        <name>Fe</name>
        <dbReference type="ChEBI" id="CHEBI:18248"/>
    </ligandPart>
</feature>
<accession>A0A9X7VVN8</accession>
<evidence type="ECO:0000256" key="7">
    <source>
        <dbReference type="ARBA" id="ARBA00023136"/>
    </source>
</evidence>
<evidence type="ECO:0000256" key="6">
    <source>
        <dbReference type="ARBA" id="ARBA00023004"/>
    </source>
</evidence>
<feature type="binding site" description="axial binding residue" evidence="8">
    <location>
        <position position="182"/>
    </location>
    <ligand>
        <name>heme</name>
        <dbReference type="ChEBI" id="CHEBI:30413"/>
    </ligand>
    <ligandPart>
        <name>Fe</name>
        <dbReference type="ChEBI" id="CHEBI:18248"/>
    </ligandPart>
</feature>
<evidence type="ECO:0000256" key="9">
    <source>
        <dbReference type="SAM" id="Phobius"/>
    </source>
</evidence>
<dbReference type="GO" id="GO:0016020">
    <property type="term" value="C:membrane"/>
    <property type="evidence" value="ECO:0007669"/>
    <property type="project" value="UniProtKB-SubCell"/>
</dbReference>
<keyword evidence="11" id="KW-1185">Reference proteome</keyword>
<feature type="transmembrane region" description="Helical" evidence="9">
    <location>
        <begin position="40"/>
        <end position="58"/>
    </location>
</feature>
<keyword evidence="4 8" id="KW-0479">Metal-binding</keyword>
<gene>
    <name evidence="10" type="ORF">JZ786_15580</name>
</gene>
<keyword evidence="2 8" id="KW-0349">Heme</keyword>
<dbReference type="Pfam" id="PF01127">
    <property type="entry name" value="Sdh_cyt"/>
    <property type="match status" value="1"/>
</dbReference>
<keyword evidence="5 9" id="KW-1133">Transmembrane helix</keyword>
<dbReference type="AlphaFoldDB" id="A0A9X7VVN8"/>
<sequence>MAVGCDCRYICNQFRAGGTLKGGTRVAQAQQSSDFLLRRLHTLAGVIPVGLFLLEHLFTNAMATTPNGAVSYNNAVDTIQHIPLLHFIEFFFIFLPLVYHGVYGLYVAFTSGYNAGQYSWTRNVLFVIQRITGIITFVFIIFHLWTTRFSGKAPTFEMVHELVSNPAYFWFMVIGVVAATFHFSNGLWSFFVHWGITVGARAQRITAYVTMIVFIALAGIGIDALIAFTHAA</sequence>
<evidence type="ECO:0000256" key="4">
    <source>
        <dbReference type="ARBA" id="ARBA00022723"/>
    </source>
</evidence>
<evidence type="ECO:0000256" key="1">
    <source>
        <dbReference type="ARBA" id="ARBA00004370"/>
    </source>
</evidence>
<dbReference type="InterPro" id="IPR000701">
    <property type="entry name" value="SuccDH_FuR_B_TM-su"/>
</dbReference>
<organism evidence="10 11">
    <name type="scientific">Alicyclobacillus mengziensis</name>
    <dbReference type="NCBI Taxonomy" id="2931921"/>
    <lineage>
        <taxon>Bacteria</taxon>
        <taxon>Bacillati</taxon>
        <taxon>Bacillota</taxon>
        <taxon>Bacilli</taxon>
        <taxon>Bacillales</taxon>
        <taxon>Alicyclobacillaceae</taxon>
        <taxon>Alicyclobacillus</taxon>
    </lineage>
</organism>
<dbReference type="KEGG" id="afx:JZ786_15580"/>
<evidence type="ECO:0000256" key="3">
    <source>
        <dbReference type="ARBA" id="ARBA00022692"/>
    </source>
</evidence>
<evidence type="ECO:0000256" key="5">
    <source>
        <dbReference type="ARBA" id="ARBA00022989"/>
    </source>
</evidence>
<dbReference type="NCBIfam" id="TIGR02046">
    <property type="entry name" value="sdhC_b558_fam"/>
    <property type="match status" value="1"/>
</dbReference>
<feature type="binding site" description="axial binding residue" evidence="8">
    <location>
        <position position="100"/>
    </location>
    <ligand>
        <name>heme</name>
        <dbReference type="ChEBI" id="CHEBI:30413"/>
    </ligand>
    <ligandPart>
        <name>Fe</name>
        <dbReference type="ChEBI" id="CHEBI:18248"/>
    </ligandPart>
</feature>
<dbReference type="InterPro" id="IPR011138">
    <property type="entry name" value="Cytochrome_b-558"/>
</dbReference>
<dbReference type="GO" id="GO:0046872">
    <property type="term" value="F:metal ion binding"/>
    <property type="evidence" value="ECO:0007669"/>
    <property type="project" value="UniProtKB-KW"/>
</dbReference>
<keyword evidence="3 9" id="KW-0812">Transmembrane</keyword>
<feature type="transmembrane region" description="Helical" evidence="9">
    <location>
        <begin position="167"/>
        <end position="193"/>
    </location>
</feature>
<evidence type="ECO:0000313" key="11">
    <source>
        <dbReference type="Proteomes" id="UP000663505"/>
    </source>
</evidence>
<keyword evidence="7 9" id="KW-0472">Membrane</keyword>
<dbReference type="InterPro" id="IPR034804">
    <property type="entry name" value="SQR/QFR_C/D"/>
</dbReference>
<feature type="transmembrane region" description="Helical" evidence="9">
    <location>
        <begin position="90"/>
        <end position="112"/>
    </location>
</feature>
<evidence type="ECO:0000313" key="10">
    <source>
        <dbReference type="EMBL" id="QSO45951.1"/>
    </source>
</evidence>
<dbReference type="Proteomes" id="UP000663505">
    <property type="component" value="Chromosome"/>
</dbReference>
<dbReference type="CDD" id="cd03497">
    <property type="entry name" value="SQR_TypeB_1_TM"/>
    <property type="match status" value="1"/>
</dbReference>
<feature type="transmembrane region" description="Helical" evidence="9">
    <location>
        <begin position="205"/>
        <end position="228"/>
    </location>
</feature>
<dbReference type="InterPro" id="IPR016002">
    <property type="entry name" value="Succ_DH_cyt_b558_Firmicute"/>
</dbReference>
<dbReference type="SUPFAM" id="SSF81343">
    <property type="entry name" value="Fumarate reductase respiratory complex transmembrane subunits"/>
    <property type="match status" value="1"/>
</dbReference>
<feature type="binding site" description="axial binding residue" evidence="8">
    <location>
        <position position="56"/>
    </location>
    <ligand>
        <name>heme</name>
        <dbReference type="ChEBI" id="CHEBI:30413"/>
    </ligand>
    <ligandPart>
        <name>Fe</name>
        <dbReference type="ChEBI" id="CHEBI:18248"/>
    </ligandPart>
</feature>
<protein>
    <submittedName>
        <fullName evidence="10">Succinate dehydrogenase cytochrome b558 subunit</fullName>
    </submittedName>
</protein>
<dbReference type="EMBL" id="CP071182">
    <property type="protein sequence ID" value="QSO45951.1"/>
    <property type="molecule type" value="Genomic_DNA"/>
</dbReference>
<dbReference type="PIRSF" id="PIRSF000170">
    <property type="entry name" value="Succ_dh_cyt_b558"/>
    <property type="match status" value="1"/>
</dbReference>
<comment type="subcellular location">
    <subcellularLocation>
        <location evidence="1">Membrane</location>
    </subcellularLocation>
</comment>
<reference evidence="10 11" key="1">
    <citation type="submission" date="2021-02" db="EMBL/GenBank/DDBJ databases">
        <title>Alicyclobacillus curvatus sp. nov. and Alicyclobacillus mengziensis sp. nov., two acidophilic bacteria isolated from acid mine drainage.</title>
        <authorList>
            <person name="Huang Y."/>
        </authorList>
    </citation>
    <scope>NUCLEOTIDE SEQUENCE [LARGE SCALE GENOMIC DNA]</scope>
    <source>
        <strain evidence="10 11">S30H14</strain>
    </source>
</reference>